<proteinExistence type="predicted"/>
<keyword evidence="1" id="KW-1133">Transmembrane helix</keyword>
<dbReference type="AlphaFoldDB" id="A0A318ZD06"/>
<name>A0A318ZD06_9EURO</name>
<dbReference type="RefSeq" id="XP_025431363.1">
    <property type="nucleotide sequence ID" value="XM_025579910.1"/>
</dbReference>
<evidence type="ECO:0000313" key="3">
    <source>
        <dbReference type="Proteomes" id="UP000248349"/>
    </source>
</evidence>
<sequence>MRHAIFFTKTNHGFPRILGILQSLSIRHRLSLIHPYTRAMFDAYALDGVFALLESIVLDMSEDCNLGSRICGMLWQAYIRIYCAHLLRGRPHSMRAIQVALQHVIHLHYGQFLERGFLHPLTPTSFFFSGACDMKFLAVVPFLVVLIDPNCFTIYSIDLVFLCFGWLFDYALFCLSLMCAWLVRGLGNFVRHGFKSRLKGGSMCLFCFPAVAYFCRLGSFYPFLFL</sequence>
<dbReference type="EMBL" id="KZ821232">
    <property type="protein sequence ID" value="PYH45381.1"/>
    <property type="molecule type" value="Genomic_DNA"/>
</dbReference>
<organism evidence="2 3">
    <name type="scientific">Aspergillus saccharolyticus JOP 1030-1</name>
    <dbReference type="NCBI Taxonomy" id="1450539"/>
    <lineage>
        <taxon>Eukaryota</taxon>
        <taxon>Fungi</taxon>
        <taxon>Dikarya</taxon>
        <taxon>Ascomycota</taxon>
        <taxon>Pezizomycotina</taxon>
        <taxon>Eurotiomycetes</taxon>
        <taxon>Eurotiomycetidae</taxon>
        <taxon>Eurotiales</taxon>
        <taxon>Aspergillaceae</taxon>
        <taxon>Aspergillus</taxon>
        <taxon>Aspergillus subgen. Circumdati</taxon>
    </lineage>
</organism>
<keyword evidence="3" id="KW-1185">Reference proteome</keyword>
<feature type="transmembrane region" description="Helical" evidence="1">
    <location>
        <begin position="159"/>
        <end position="183"/>
    </location>
</feature>
<gene>
    <name evidence="2" type="ORF">BP01DRAFT_50413</name>
</gene>
<accession>A0A318ZD06</accession>
<evidence type="ECO:0000313" key="2">
    <source>
        <dbReference type="EMBL" id="PYH45381.1"/>
    </source>
</evidence>
<feature type="transmembrane region" description="Helical" evidence="1">
    <location>
        <begin position="125"/>
        <end position="147"/>
    </location>
</feature>
<evidence type="ECO:0000256" key="1">
    <source>
        <dbReference type="SAM" id="Phobius"/>
    </source>
</evidence>
<reference evidence="2 3" key="1">
    <citation type="submission" date="2016-12" db="EMBL/GenBank/DDBJ databases">
        <title>The genomes of Aspergillus section Nigri reveals drivers in fungal speciation.</title>
        <authorList>
            <consortium name="DOE Joint Genome Institute"/>
            <person name="Vesth T.C."/>
            <person name="Nybo J."/>
            <person name="Theobald S."/>
            <person name="Brandl J."/>
            <person name="Frisvad J.C."/>
            <person name="Nielsen K.F."/>
            <person name="Lyhne E.K."/>
            <person name="Kogle M.E."/>
            <person name="Kuo A."/>
            <person name="Riley R."/>
            <person name="Clum A."/>
            <person name="Nolan M."/>
            <person name="Lipzen A."/>
            <person name="Salamov A."/>
            <person name="Henrissat B."/>
            <person name="Wiebenga A."/>
            <person name="De Vries R.P."/>
            <person name="Grigoriev I.V."/>
            <person name="Mortensen U.H."/>
            <person name="Andersen M.R."/>
            <person name="Baker S.E."/>
        </authorList>
    </citation>
    <scope>NUCLEOTIDE SEQUENCE [LARGE SCALE GENOMIC DNA]</scope>
    <source>
        <strain evidence="2 3">JOP 1030-1</strain>
    </source>
</reference>
<protein>
    <submittedName>
        <fullName evidence="2">Uncharacterized protein</fullName>
    </submittedName>
</protein>
<dbReference type="GeneID" id="37081139"/>
<dbReference type="Proteomes" id="UP000248349">
    <property type="component" value="Unassembled WGS sequence"/>
</dbReference>
<keyword evidence="1" id="KW-0812">Transmembrane</keyword>
<feature type="transmembrane region" description="Helical" evidence="1">
    <location>
        <begin position="203"/>
        <end position="224"/>
    </location>
</feature>
<keyword evidence="1" id="KW-0472">Membrane</keyword>